<evidence type="ECO:0000256" key="1">
    <source>
        <dbReference type="ARBA" id="ARBA00004141"/>
    </source>
</evidence>
<protein>
    <recommendedName>
        <fullName evidence="6">TM2 domain-containing protein</fullName>
    </recommendedName>
</protein>
<dbReference type="InterPro" id="IPR007829">
    <property type="entry name" value="TM2"/>
</dbReference>
<accession>A0A327QD97</accession>
<name>A0A327QD97_9BACT</name>
<proteinExistence type="predicted"/>
<evidence type="ECO:0000259" key="6">
    <source>
        <dbReference type="Pfam" id="PF05154"/>
    </source>
</evidence>
<dbReference type="GO" id="GO:0016020">
    <property type="term" value="C:membrane"/>
    <property type="evidence" value="ECO:0007669"/>
    <property type="project" value="UniProtKB-SubCell"/>
</dbReference>
<gene>
    <name evidence="7" type="ORF">LX64_03819</name>
</gene>
<feature type="transmembrane region" description="Helical" evidence="5">
    <location>
        <begin position="48"/>
        <end position="68"/>
    </location>
</feature>
<evidence type="ECO:0000256" key="5">
    <source>
        <dbReference type="SAM" id="Phobius"/>
    </source>
</evidence>
<keyword evidence="3 5" id="KW-1133">Transmembrane helix</keyword>
<sequence>MRDNYFYMLPHIDHEEMMWLNELTKNFDDEKLRRFMMLYQNSRKDPQMILICTLIGFVAVAGIQRFVLNQILMGFLYLITGGLCLIGTIYDIINYKKLAWEYNKTAAMEAAAMVGYKY</sequence>
<evidence type="ECO:0000313" key="8">
    <source>
        <dbReference type="Proteomes" id="UP000249547"/>
    </source>
</evidence>
<feature type="transmembrane region" description="Helical" evidence="5">
    <location>
        <begin position="74"/>
        <end position="93"/>
    </location>
</feature>
<reference evidence="7 8" key="1">
    <citation type="submission" date="2018-06" db="EMBL/GenBank/DDBJ databases">
        <title>Genomic Encyclopedia of Archaeal and Bacterial Type Strains, Phase II (KMG-II): from individual species to whole genera.</title>
        <authorList>
            <person name="Goeker M."/>
        </authorList>
    </citation>
    <scope>NUCLEOTIDE SEQUENCE [LARGE SCALE GENOMIC DNA]</scope>
    <source>
        <strain evidence="7 8">DSM 23857</strain>
    </source>
</reference>
<keyword evidence="2 5" id="KW-0812">Transmembrane</keyword>
<dbReference type="EMBL" id="QLLL01000007">
    <property type="protein sequence ID" value="RAJ01602.1"/>
    <property type="molecule type" value="Genomic_DNA"/>
</dbReference>
<dbReference type="OrthoDB" id="9816361at2"/>
<keyword evidence="4 5" id="KW-0472">Membrane</keyword>
<dbReference type="RefSeq" id="WP_111599238.1">
    <property type="nucleotide sequence ID" value="NZ_QLLL01000007.1"/>
</dbReference>
<feature type="domain" description="TM2" evidence="6">
    <location>
        <begin position="49"/>
        <end position="93"/>
    </location>
</feature>
<comment type="caution">
    <text evidence="7">The sequence shown here is derived from an EMBL/GenBank/DDBJ whole genome shotgun (WGS) entry which is preliminary data.</text>
</comment>
<dbReference type="AlphaFoldDB" id="A0A327QD97"/>
<organism evidence="7 8">
    <name type="scientific">Chitinophaga skermanii</name>
    <dbReference type="NCBI Taxonomy" id="331697"/>
    <lineage>
        <taxon>Bacteria</taxon>
        <taxon>Pseudomonadati</taxon>
        <taxon>Bacteroidota</taxon>
        <taxon>Chitinophagia</taxon>
        <taxon>Chitinophagales</taxon>
        <taxon>Chitinophagaceae</taxon>
        <taxon>Chitinophaga</taxon>
    </lineage>
</organism>
<comment type="subcellular location">
    <subcellularLocation>
        <location evidence="1">Membrane</location>
        <topology evidence="1">Multi-pass membrane protein</topology>
    </subcellularLocation>
</comment>
<keyword evidence="8" id="KW-1185">Reference proteome</keyword>
<evidence type="ECO:0000256" key="3">
    <source>
        <dbReference type="ARBA" id="ARBA00022989"/>
    </source>
</evidence>
<evidence type="ECO:0000256" key="2">
    <source>
        <dbReference type="ARBA" id="ARBA00022692"/>
    </source>
</evidence>
<dbReference type="Proteomes" id="UP000249547">
    <property type="component" value="Unassembled WGS sequence"/>
</dbReference>
<evidence type="ECO:0000313" key="7">
    <source>
        <dbReference type="EMBL" id="RAJ01602.1"/>
    </source>
</evidence>
<evidence type="ECO:0000256" key="4">
    <source>
        <dbReference type="ARBA" id="ARBA00023136"/>
    </source>
</evidence>
<dbReference type="Pfam" id="PF05154">
    <property type="entry name" value="TM2"/>
    <property type="match status" value="1"/>
</dbReference>